<keyword evidence="2" id="KW-1133">Transmembrane helix</keyword>
<dbReference type="eggNOG" id="ENOG502TCGZ">
    <property type="taxonomic scope" value="Eukaryota"/>
</dbReference>
<dbReference type="Pfam" id="PF16089">
    <property type="entry name" value="DUF4818"/>
    <property type="match status" value="1"/>
</dbReference>
<dbReference type="HOGENOM" id="CLU_087404_0_0_1"/>
<keyword evidence="2" id="KW-0812">Transmembrane</keyword>
<dbReference type="KEGG" id="dvi:6634111"/>
<protein>
    <submittedName>
        <fullName evidence="3">Uncharacterized protein</fullName>
    </submittedName>
</protein>
<evidence type="ECO:0000256" key="2">
    <source>
        <dbReference type="SAM" id="Phobius"/>
    </source>
</evidence>
<evidence type="ECO:0000313" key="3">
    <source>
        <dbReference type="EMBL" id="EDW57952.1"/>
    </source>
</evidence>
<gene>
    <name evidence="3" type="primary">Dvir\GJ17858</name>
    <name evidence="3" type="ORF">Dvir_GJ17858</name>
</gene>
<feature type="region of interest" description="Disordered" evidence="1">
    <location>
        <begin position="189"/>
        <end position="213"/>
    </location>
</feature>
<dbReference type="PhylomeDB" id="B4M9S6"/>
<proteinExistence type="predicted"/>
<sequence length="213" mass="24869">METLSISIVAFLQLLGYSYFIKQPEDQCSPSPPFGSWVFLLATLCFLWDLKIYPCRFMHMARHWQLLVEIVGGLLLTEIATLIVWCGVERVIFWLTQELIHLLDLDDCLHGLHEYSLHSLTPVAVSGALLWFIIEATDTKYCLVNSVRKMRRNWQQMLRMLRIVCRMNNSDRRRTLRACKLAMFPPRRGRCKQEEEDDDEEGLGLDDEAEDTD</sequence>
<feature type="compositionally biased region" description="Acidic residues" evidence="1">
    <location>
        <begin position="194"/>
        <end position="213"/>
    </location>
</feature>
<keyword evidence="2" id="KW-0472">Membrane</keyword>
<dbReference type="AlphaFoldDB" id="B4M9S6"/>
<accession>B4M9S6</accession>
<evidence type="ECO:0000313" key="4">
    <source>
        <dbReference type="Proteomes" id="UP000008792"/>
    </source>
</evidence>
<name>B4M9S6_DROVI</name>
<keyword evidence="4" id="KW-1185">Reference proteome</keyword>
<dbReference type="OMA" id="RRFMHMA"/>
<feature type="transmembrane region" description="Helical" evidence="2">
    <location>
        <begin position="36"/>
        <end position="54"/>
    </location>
</feature>
<reference evidence="3 4" key="1">
    <citation type="journal article" date="2007" name="Nature">
        <title>Evolution of genes and genomes on the Drosophila phylogeny.</title>
        <authorList>
            <consortium name="Drosophila 12 Genomes Consortium"/>
            <person name="Clark A.G."/>
            <person name="Eisen M.B."/>
            <person name="Smith D.R."/>
            <person name="Bergman C.M."/>
            <person name="Oliver B."/>
            <person name="Markow T.A."/>
            <person name="Kaufman T.C."/>
            <person name="Kellis M."/>
            <person name="Gelbart W."/>
            <person name="Iyer V.N."/>
            <person name="Pollard D.A."/>
            <person name="Sackton T.B."/>
            <person name="Larracuente A.M."/>
            <person name="Singh N.D."/>
            <person name="Abad J.P."/>
            <person name="Abt D.N."/>
            <person name="Adryan B."/>
            <person name="Aguade M."/>
            <person name="Akashi H."/>
            <person name="Anderson W.W."/>
            <person name="Aquadro C.F."/>
            <person name="Ardell D.H."/>
            <person name="Arguello R."/>
            <person name="Artieri C.G."/>
            <person name="Barbash D.A."/>
            <person name="Barker D."/>
            <person name="Barsanti P."/>
            <person name="Batterham P."/>
            <person name="Batzoglou S."/>
            <person name="Begun D."/>
            <person name="Bhutkar A."/>
            <person name="Blanco E."/>
            <person name="Bosak S.A."/>
            <person name="Bradley R.K."/>
            <person name="Brand A.D."/>
            <person name="Brent M.R."/>
            <person name="Brooks A.N."/>
            <person name="Brown R.H."/>
            <person name="Butlin R.K."/>
            <person name="Caggese C."/>
            <person name="Calvi B.R."/>
            <person name="Bernardo de Carvalho A."/>
            <person name="Caspi A."/>
            <person name="Castrezana S."/>
            <person name="Celniker S.E."/>
            <person name="Chang J.L."/>
            <person name="Chapple C."/>
            <person name="Chatterji S."/>
            <person name="Chinwalla A."/>
            <person name="Civetta A."/>
            <person name="Clifton S.W."/>
            <person name="Comeron J.M."/>
            <person name="Costello J.C."/>
            <person name="Coyne J.A."/>
            <person name="Daub J."/>
            <person name="David R.G."/>
            <person name="Delcher A.L."/>
            <person name="Delehaunty K."/>
            <person name="Do C.B."/>
            <person name="Ebling H."/>
            <person name="Edwards K."/>
            <person name="Eickbush T."/>
            <person name="Evans J.D."/>
            <person name="Filipski A."/>
            <person name="Findeiss S."/>
            <person name="Freyhult E."/>
            <person name="Fulton L."/>
            <person name="Fulton R."/>
            <person name="Garcia A.C."/>
            <person name="Gardiner A."/>
            <person name="Garfield D.A."/>
            <person name="Garvin B.E."/>
            <person name="Gibson G."/>
            <person name="Gilbert D."/>
            <person name="Gnerre S."/>
            <person name="Godfrey J."/>
            <person name="Good R."/>
            <person name="Gotea V."/>
            <person name="Gravely B."/>
            <person name="Greenberg A.J."/>
            <person name="Griffiths-Jones S."/>
            <person name="Gross S."/>
            <person name="Guigo R."/>
            <person name="Gustafson E.A."/>
            <person name="Haerty W."/>
            <person name="Hahn M.W."/>
            <person name="Halligan D.L."/>
            <person name="Halpern A.L."/>
            <person name="Halter G.M."/>
            <person name="Han M.V."/>
            <person name="Heger A."/>
            <person name="Hillier L."/>
            <person name="Hinrichs A.S."/>
            <person name="Holmes I."/>
            <person name="Hoskins R.A."/>
            <person name="Hubisz M.J."/>
            <person name="Hultmark D."/>
            <person name="Huntley M.A."/>
            <person name="Jaffe D.B."/>
            <person name="Jagadeeshan S."/>
            <person name="Jeck W.R."/>
            <person name="Johnson J."/>
            <person name="Jones C.D."/>
            <person name="Jordan W.C."/>
            <person name="Karpen G.H."/>
            <person name="Kataoka E."/>
            <person name="Keightley P.D."/>
            <person name="Kheradpour P."/>
            <person name="Kirkness E.F."/>
            <person name="Koerich L.B."/>
            <person name="Kristiansen K."/>
            <person name="Kudrna D."/>
            <person name="Kulathinal R.J."/>
            <person name="Kumar S."/>
            <person name="Kwok R."/>
            <person name="Lander E."/>
            <person name="Langley C.H."/>
            <person name="Lapoint R."/>
            <person name="Lazzaro B.P."/>
            <person name="Lee S.J."/>
            <person name="Levesque L."/>
            <person name="Li R."/>
            <person name="Lin C.F."/>
            <person name="Lin M.F."/>
            <person name="Lindblad-Toh K."/>
            <person name="Llopart A."/>
            <person name="Long M."/>
            <person name="Low L."/>
            <person name="Lozovsky E."/>
            <person name="Lu J."/>
            <person name="Luo M."/>
            <person name="Machado C.A."/>
            <person name="Makalowski W."/>
            <person name="Marzo M."/>
            <person name="Matsuda M."/>
            <person name="Matzkin L."/>
            <person name="McAllister B."/>
            <person name="McBride C.S."/>
            <person name="McKernan B."/>
            <person name="McKernan K."/>
            <person name="Mendez-Lago M."/>
            <person name="Minx P."/>
            <person name="Mollenhauer M.U."/>
            <person name="Montooth K."/>
            <person name="Mount S.M."/>
            <person name="Mu X."/>
            <person name="Myers E."/>
            <person name="Negre B."/>
            <person name="Newfeld S."/>
            <person name="Nielsen R."/>
            <person name="Noor M.A."/>
            <person name="O'Grady P."/>
            <person name="Pachter L."/>
            <person name="Papaceit M."/>
            <person name="Parisi M.J."/>
            <person name="Parisi M."/>
            <person name="Parts L."/>
            <person name="Pedersen J.S."/>
            <person name="Pesole G."/>
            <person name="Phillippy A.M."/>
            <person name="Ponting C.P."/>
            <person name="Pop M."/>
            <person name="Porcelli D."/>
            <person name="Powell J.R."/>
            <person name="Prohaska S."/>
            <person name="Pruitt K."/>
            <person name="Puig M."/>
            <person name="Quesneville H."/>
            <person name="Ram K.R."/>
            <person name="Rand D."/>
            <person name="Rasmussen M.D."/>
            <person name="Reed L.K."/>
            <person name="Reenan R."/>
            <person name="Reily A."/>
            <person name="Remington K.A."/>
            <person name="Rieger T.T."/>
            <person name="Ritchie M.G."/>
            <person name="Robin C."/>
            <person name="Rogers Y.H."/>
            <person name="Rohde C."/>
            <person name="Rozas J."/>
            <person name="Rubenfield M.J."/>
            <person name="Ruiz A."/>
            <person name="Russo S."/>
            <person name="Salzberg S.L."/>
            <person name="Sanchez-Gracia A."/>
            <person name="Saranga D.J."/>
            <person name="Sato H."/>
            <person name="Schaeffer S.W."/>
            <person name="Schatz M.C."/>
            <person name="Schlenke T."/>
            <person name="Schwartz R."/>
            <person name="Segarra C."/>
            <person name="Singh R.S."/>
            <person name="Sirot L."/>
            <person name="Sirota M."/>
            <person name="Sisneros N.B."/>
            <person name="Smith C.D."/>
            <person name="Smith T.F."/>
            <person name="Spieth J."/>
            <person name="Stage D.E."/>
            <person name="Stark A."/>
            <person name="Stephan W."/>
            <person name="Strausberg R.L."/>
            <person name="Strempel S."/>
            <person name="Sturgill D."/>
            <person name="Sutton G."/>
            <person name="Sutton G.G."/>
            <person name="Tao W."/>
            <person name="Teichmann S."/>
            <person name="Tobari Y.N."/>
            <person name="Tomimura Y."/>
            <person name="Tsolas J.M."/>
            <person name="Valente V.L."/>
            <person name="Venter E."/>
            <person name="Venter J.C."/>
            <person name="Vicario S."/>
            <person name="Vieira F.G."/>
            <person name="Vilella A.J."/>
            <person name="Villasante A."/>
            <person name="Walenz B."/>
            <person name="Wang J."/>
            <person name="Wasserman M."/>
            <person name="Watts T."/>
            <person name="Wilson D."/>
            <person name="Wilson R.K."/>
            <person name="Wing R.A."/>
            <person name="Wolfner M.F."/>
            <person name="Wong A."/>
            <person name="Wong G.K."/>
            <person name="Wu C.I."/>
            <person name="Wu G."/>
            <person name="Yamamoto D."/>
            <person name="Yang H.P."/>
            <person name="Yang S.P."/>
            <person name="Yorke J.A."/>
            <person name="Yoshida K."/>
            <person name="Zdobnov E."/>
            <person name="Zhang P."/>
            <person name="Zhang Y."/>
            <person name="Zimin A.V."/>
            <person name="Baldwin J."/>
            <person name="Abdouelleil A."/>
            <person name="Abdulkadir J."/>
            <person name="Abebe A."/>
            <person name="Abera B."/>
            <person name="Abreu J."/>
            <person name="Acer S.C."/>
            <person name="Aftuck L."/>
            <person name="Alexander A."/>
            <person name="An P."/>
            <person name="Anderson E."/>
            <person name="Anderson S."/>
            <person name="Arachi H."/>
            <person name="Azer M."/>
            <person name="Bachantsang P."/>
            <person name="Barry A."/>
            <person name="Bayul T."/>
            <person name="Berlin A."/>
            <person name="Bessette D."/>
            <person name="Bloom T."/>
            <person name="Blye J."/>
            <person name="Boguslavskiy L."/>
            <person name="Bonnet C."/>
            <person name="Boukhgalter B."/>
            <person name="Bourzgui I."/>
            <person name="Brown A."/>
            <person name="Cahill P."/>
            <person name="Channer S."/>
            <person name="Cheshatsang Y."/>
            <person name="Chuda L."/>
            <person name="Citroen M."/>
            <person name="Collymore A."/>
            <person name="Cooke P."/>
            <person name="Costello M."/>
            <person name="D'Aco K."/>
            <person name="Daza R."/>
            <person name="De Haan G."/>
            <person name="DeGray S."/>
            <person name="DeMaso C."/>
            <person name="Dhargay N."/>
            <person name="Dooley K."/>
            <person name="Dooley E."/>
            <person name="Doricent M."/>
            <person name="Dorje P."/>
            <person name="Dorjee K."/>
            <person name="Dupes A."/>
            <person name="Elong R."/>
            <person name="Falk J."/>
            <person name="Farina A."/>
            <person name="Faro S."/>
            <person name="Ferguson D."/>
            <person name="Fisher S."/>
            <person name="Foley C.D."/>
            <person name="Franke A."/>
            <person name="Friedrich D."/>
            <person name="Gadbois L."/>
            <person name="Gearin G."/>
            <person name="Gearin C.R."/>
            <person name="Giannoukos G."/>
            <person name="Goode T."/>
            <person name="Graham J."/>
            <person name="Grandbois E."/>
            <person name="Grewal S."/>
            <person name="Gyaltsen K."/>
            <person name="Hafez N."/>
            <person name="Hagos B."/>
            <person name="Hall J."/>
            <person name="Henson C."/>
            <person name="Hollinger A."/>
            <person name="Honan T."/>
            <person name="Huard M.D."/>
            <person name="Hughes L."/>
            <person name="Hurhula B."/>
            <person name="Husby M.E."/>
            <person name="Kamat A."/>
            <person name="Kanga B."/>
            <person name="Kashin S."/>
            <person name="Khazanovich D."/>
            <person name="Kisner P."/>
            <person name="Lance K."/>
            <person name="Lara M."/>
            <person name="Lee W."/>
            <person name="Lennon N."/>
            <person name="Letendre F."/>
            <person name="LeVine R."/>
            <person name="Lipovsky A."/>
            <person name="Liu X."/>
            <person name="Liu J."/>
            <person name="Liu S."/>
            <person name="Lokyitsang T."/>
            <person name="Lokyitsang Y."/>
            <person name="Lubonja R."/>
            <person name="Lui A."/>
            <person name="MacDonald P."/>
            <person name="Magnisalis V."/>
            <person name="Maru K."/>
            <person name="Matthews C."/>
            <person name="McCusker W."/>
            <person name="McDonough S."/>
            <person name="Mehta T."/>
            <person name="Meldrim J."/>
            <person name="Meneus L."/>
            <person name="Mihai O."/>
            <person name="Mihalev A."/>
            <person name="Mihova T."/>
            <person name="Mittelman R."/>
            <person name="Mlenga V."/>
            <person name="Montmayeur A."/>
            <person name="Mulrain L."/>
            <person name="Navidi A."/>
            <person name="Naylor J."/>
            <person name="Negash T."/>
            <person name="Nguyen T."/>
            <person name="Nguyen N."/>
            <person name="Nicol R."/>
            <person name="Norbu C."/>
            <person name="Norbu N."/>
            <person name="Novod N."/>
            <person name="O'Neill B."/>
            <person name="Osman S."/>
            <person name="Markiewicz E."/>
            <person name="Oyono O.L."/>
            <person name="Patti C."/>
            <person name="Phunkhang P."/>
            <person name="Pierre F."/>
            <person name="Priest M."/>
            <person name="Raghuraman S."/>
            <person name="Rege F."/>
            <person name="Reyes R."/>
            <person name="Rise C."/>
            <person name="Rogov P."/>
            <person name="Ross K."/>
            <person name="Ryan E."/>
            <person name="Settipalli S."/>
            <person name="Shea T."/>
            <person name="Sherpa N."/>
            <person name="Shi L."/>
            <person name="Shih D."/>
            <person name="Sparrow T."/>
            <person name="Spaulding J."/>
            <person name="Stalker J."/>
            <person name="Stange-Thomann N."/>
            <person name="Stavropoulos S."/>
            <person name="Stone C."/>
            <person name="Strader C."/>
            <person name="Tesfaye S."/>
            <person name="Thomson T."/>
            <person name="Thoulutsang Y."/>
            <person name="Thoulutsang D."/>
            <person name="Topham K."/>
            <person name="Topping I."/>
            <person name="Tsamla T."/>
            <person name="Vassiliev H."/>
            <person name="Vo A."/>
            <person name="Wangchuk T."/>
            <person name="Wangdi T."/>
            <person name="Weiand M."/>
            <person name="Wilkinson J."/>
            <person name="Wilson A."/>
            <person name="Yadav S."/>
            <person name="Young G."/>
            <person name="Yu Q."/>
            <person name="Zembek L."/>
            <person name="Zhong D."/>
            <person name="Zimmer A."/>
            <person name="Zwirko Z."/>
            <person name="Jaffe D.B."/>
            <person name="Alvarez P."/>
            <person name="Brockman W."/>
            <person name="Butler J."/>
            <person name="Chin C."/>
            <person name="Gnerre S."/>
            <person name="Grabherr M."/>
            <person name="Kleber M."/>
            <person name="Mauceli E."/>
            <person name="MacCallum I."/>
        </authorList>
    </citation>
    <scope>NUCLEOTIDE SEQUENCE [LARGE SCALE GENOMIC DNA]</scope>
    <source>
        <strain evidence="4">Tucson 15010-1051.87</strain>
    </source>
</reference>
<organism evidence="3 4">
    <name type="scientific">Drosophila virilis</name>
    <name type="common">Fruit fly</name>
    <dbReference type="NCBI Taxonomy" id="7244"/>
    <lineage>
        <taxon>Eukaryota</taxon>
        <taxon>Metazoa</taxon>
        <taxon>Ecdysozoa</taxon>
        <taxon>Arthropoda</taxon>
        <taxon>Hexapoda</taxon>
        <taxon>Insecta</taxon>
        <taxon>Pterygota</taxon>
        <taxon>Neoptera</taxon>
        <taxon>Endopterygota</taxon>
        <taxon>Diptera</taxon>
        <taxon>Brachycera</taxon>
        <taxon>Muscomorpha</taxon>
        <taxon>Ephydroidea</taxon>
        <taxon>Drosophilidae</taxon>
        <taxon>Drosophila</taxon>
    </lineage>
</organism>
<feature type="transmembrane region" description="Helical" evidence="2">
    <location>
        <begin position="66"/>
        <end position="95"/>
    </location>
</feature>
<dbReference type="InParanoid" id="B4M9S6"/>
<dbReference type="InterPro" id="IPR032145">
    <property type="entry name" value="DUF4818"/>
</dbReference>
<dbReference type="OrthoDB" id="7964216at2759"/>
<dbReference type="Proteomes" id="UP000008792">
    <property type="component" value="Unassembled WGS sequence"/>
</dbReference>
<dbReference type="EMBL" id="CH940654">
    <property type="protein sequence ID" value="EDW57952.1"/>
    <property type="molecule type" value="Genomic_DNA"/>
</dbReference>
<evidence type="ECO:0000256" key="1">
    <source>
        <dbReference type="SAM" id="MobiDB-lite"/>
    </source>
</evidence>